<evidence type="ECO:0000313" key="3">
    <source>
        <dbReference type="EMBL" id="EEQ91835.2"/>
    </source>
</evidence>
<evidence type="ECO:0000313" key="4">
    <source>
        <dbReference type="Proteomes" id="UP000002039"/>
    </source>
</evidence>
<evidence type="ECO:0000256" key="1">
    <source>
        <dbReference type="SAM" id="MobiDB-lite"/>
    </source>
</evidence>
<feature type="compositionally biased region" description="Low complexity" evidence="1">
    <location>
        <begin position="39"/>
        <end position="48"/>
    </location>
</feature>
<feature type="compositionally biased region" description="Basic residues" evidence="1">
    <location>
        <begin position="20"/>
        <end position="30"/>
    </location>
</feature>
<feature type="domain" description="Alpha/beta hydrolase fold-3" evidence="2">
    <location>
        <begin position="58"/>
        <end position="119"/>
    </location>
</feature>
<dbReference type="InterPro" id="IPR013094">
    <property type="entry name" value="AB_hydrolase_3"/>
</dbReference>
<proteinExistence type="predicted"/>
<feature type="compositionally biased region" description="Polar residues" evidence="1">
    <location>
        <begin position="8"/>
        <end position="17"/>
    </location>
</feature>
<accession>A0ABP2F4D5</accession>
<dbReference type="EMBL" id="EQ999979">
    <property type="protein sequence ID" value="EEQ91835.2"/>
    <property type="molecule type" value="Genomic_DNA"/>
</dbReference>
<dbReference type="Pfam" id="PF07859">
    <property type="entry name" value="Abhydrolase_3"/>
    <property type="match status" value="1"/>
</dbReference>
<dbReference type="Gene3D" id="3.40.50.1820">
    <property type="entry name" value="alpha/beta hydrolase"/>
    <property type="match status" value="1"/>
</dbReference>
<name>A0ABP2F4D5_AJEDR</name>
<gene>
    <name evidence="3" type="ORF">BDCG_06955</name>
</gene>
<sequence>MEPYSINPECQSENSQKLHPPVRRLQHGRHTNTLPPNPSMAFSSSPSNSHPIPRSLLMRFHGGGFCEGEAEASMRPFFLELALKHGAAILAPDYRLRPEHEIVGGLEDTRSFWKWVELQMPTVRLQISPGPRTVSEQSTPSLPIKALFLQYPALDLGALCLMPETRVEEAAKAREMFPYSLVKPGNICTRAKFGSRQGEHYLAHC</sequence>
<feature type="region of interest" description="Disordered" evidence="1">
    <location>
        <begin position="1"/>
        <end position="48"/>
    </location>
</feature>
<evidence type="ECO:0000259" key="2">
    <source>
        <dbReference type="Pfam" id="PF07859"/>
    </source>
</evidence>
<dbReference type="GeneID" id="69028763"/>
<dbReference type="SUPFAM" id="SSF53474">
    <property type="entry name" value="alpha/beta-Hydrolases"/>
    <property type="match status" value="1"/>
</dbReference>
<dbReference type="InterPro" id="IPR029058">
    <property type="entry name" value="AB_hydrolase_fold"/>
</dbReference>
<keyword evidence="4" id="KW-1185">Reference proteome</keyword>
<organism evidence="3 4">
    <name type="scientific">Ajellomyces dermatitidis (strain ER-3 / ATCC MYA-2586)</name>
    <name type="common">Blastomyces dermatitidis</name>
    <dbReference type="NCBI Taxonomy" id="559297"/>
    <lineage>
        <taxon>Eukaryota</taxon>
        <taxon>Fungi</taxon>
        <taxon>Dikarya</taxon>
        <taxon>Ascomycota</taxon>
        <taxon>Pezizomycotina</taxon>
        <taxon>Eurotiomycetes</taxon>
        <taxon>Eurotiomycetidae</taxon>
        <taxon>Onygenales</taxon>
        <taxon>Ajellomycetaceae</taxon>
        <taxon>Blastomyces</taxon>
    </lineage>
</organism>
<dbReference type="RefSeq" id="XP_045278297.1">
    <property type="nucleotide sequence ID" value="XM_045422717.1"/>
</dbReference>
<reference evidence="4" key="1">
    <citation type="journal article" date="2015" name="PLoS Genet.">
        <title>The dynamic genome and transcriptome of the human fungal pathogen Blastomyces and close relative Emmonsia.</title>
        <authorList>
            <person name="Munoz J.F."/>
            <person name="Gauthier G.M."/>
            <person name="Desjardins C.A."/>
            <person name="Gallo J.E."/>
            <person name="Holder J."/>
            <person name="Sullivan T.D."/>
            <person name="Marty A.J."/>
            <person name="Carmen J.C."/>
            <person name="Chen Z."/>
            <person name="Ding L."/>
            <person name="Gujja S."/>
            <person name="Magrini V."/>
            <person name="Misas E."/>
            <person name="Mitreva M."/>
            <person name="Priest M."/>
            <person name="Saif S."/>
            <person name="Whiston E.A."/>
            <person name="Young S."/>
            <person name="Zeng Q."/>
            <person name="Goldman W.E."/>
            <person name="Mardis E.R."/>
            <person name="Taylor J.W."/>
            <person name="McEwen J.G."/>
            <person name="Clay O.K."/>
            <person name="Klein B.S."/>
            <person name="Cuomo C.A."/>
        </authorList>
    </citation>
    <scope>NUCLEOTIDE SEQUENCE [LARGE SCALE GENOMIC DNA]</scope>
    <source>
        <strain evidence="4">ER-3 / ATCC MYA-2586</strain>
    </source>
</reference>
<protein>
    <recommendedName>
        <fullName evidence="2">Alpha/beta hydrolase fold-3 domain-containing protein</fullName>
    </recommendedName>
</protein>
<dbReference type="Proteomes" id="UP000002039">
    <property type="component" value="Unassembled WGS sequence"/>
</dbReference>